<reference evidence="1 2" key="1">
    <citation type="submission" date="2023-11" db="EMBL/GenBank/DDBJ databases">
        <title>Peredibacter starrii A3.12.</title>
        <authorList>
            <person name="Mitchell R.J."/>
        </authorList>
    </citation>
    <scope>NUCLEOTIDE SEQUENCE [LARGE SCALE GENOMIC DNA]</scope>
    <source>
        <strain evidence="1 2">A3.12</strain>
    </source>
</reference>
<dbReference type="Proteomes" id="UP001324634">
    <property type="component" value="Chromosome"/>
</dbReference>
<organism evidence="1 2">
    <name type="scientific">Peredibacter starrii</name>
    <dbReference type="NCBI Taxonomy" id="28202"/>
    <lineage>
        <taxon>Bacteria</taxon>
        <taxon>Pseudomonadati</taxon>
        <taxon>Bdellovibrionota</taxon>
        <taxon>Bacteriovoracia</taxon>
        <taxon>Bacteriovoracales</taxon>
        <taxon>Bacteriovoracaceae</taxon>
        <taxon>Peredibacter</taxon>
    </lineage>
</organism>
<dbReference type="RefSeq" id="WP_321395027.1">
    <property type="nucleotide sequence ID" value="NZ_CP139487.1"/>
</dbReference>
<evidence type="ECO:0000313" key="1">
    <source>
        <dbReference type="EMBL" id="WPU65055.1"/>
    </source>
</evidence>
<protein>
    <recommendedName>
        <fullName evidence="3">Outer membrane protein beta-barrel domain-containing protein</fullName>
    </recommendedName>
</protein>
<accession>A0AAX4HPG4</accession>
<dbReference type="KEGG" id="psti:SOO65_20370"/>
<gene>
    <name evidence="1" type="ORF">SOO65_20370</name>
</gene>
<evidence type="ECO:0000313" key="2">
    <source>
        <dbReference type="Proteomes" id="UP001324634"/>
    </source>
</evidence>
<keyword evidence="2" id="KW-1185">Reference proteome</keyword>
<sequence>MGQHAFVKFLILFGAFVTPILNTFASDLYIIRENIFEEESGSAKKKYILKLKPTTIQKIKELPPTTVIYLGEGEEKQKLAQKKKDPYPAKIDFKYSNSYVRVDGTDANAKGYIKSDNAPGYHVLWTPWYNQTWEAQLGHSFAFYDMGNSKSRTITNPKQDQQKFYLAANYRLNDYWKLNSELGTNKQFFFKAVDNETIKIESVRVPYIQLGASYSMYKNALTHIDLKLAGRYHLPFESDVYEGTGIGTVGSVYMEHKFKKVNFSGEVFYSQDKFDTDEIEFTRAEVGLVLGLKFYFGEEV</sequence>
<proteinExistence type="predicted"/>
<evidence type="ECO:0008006" key="3">
    <source>
        <dbReference type="Google" id="ProtNLM"/>
    </source>
</evidence>
<dbReference type="AlphaFoldDB" id="A0AAX4HPG4"/>
<name>A0AAX4HPG4_9BACT</name>
<dbReference type="EMBL" id="CP139487">
    <property type="protein sequence ID" value="WPU65055.1"/>
    <property type="molecule type" value="Genomic_DNA"/>
</dbReference>